<sequence length="66" mass="7215">MHSSWSGRARSRLGGVARGARLRNSLDVKTTARRRTAGPAERGRQEPSDEGRACSRPCGPIRSDPR</sequence>
<organism evidence="2 3">
    <name type="scientific">Brachybacterium nesterenkovii</name>
    <dbReference type="NCBI Taxonomy" id="47847"/>
    <lineage>
        <taxon>Bacteria</taxon>
        <taxon>Bacillati</taxon>
        <taxon>Actinomycetota</taxon>
        <taxon>Actinomycetes</taxon>
        <taxon>Micrococcales</taxon>
        <taxon>Dermabacteraceae</taxon>
        <taxon>Brachybacterium</taxon>
    </lineage>
</organism>
<evidence type="ECO:0000313" key="2">
    <source>
        <dbReference type="EMBL" id="SLM91461.1"/>
    </source>
</evidence>
<feature type="compositionally biased region" description="Low complexity" evidence="1">
    <location>
        <begin position="1"/>
        <end position="23"/>
    </location>
</feature>
<dbReference type="AlphaFoldDB" id="A0A1X6WZR3"/>
<dbReference type="EMBL" id="FWFG01000059">
    <property type="protein sequence ID" value="SLM91461.1"/>
    <property type="molecule type" value="Genomic_DNA"/>
</dbReference>
<proteinExistence type="predicted"/>
<evidence type="ECO:0000313" key="3">
    <source>
        <dbReference type="Proteomes" id="UP000195981"/>
    </source>
</evidence>
<gene>
    <name evidence="2" type="ORF">FM110_06550</name>
</gene>
<accession>A0A1X6WZR3</accession>
<reference evidence="2 3" key="1">
    <citation type="submission" date="2017-02" db="EMBL/GenBank/DDBJ databases">
        <authorList>
            <person name="Peterson S.W."/>
        </authorList>
    </citation>
    <scope>NUCLEOTIDE SEQUENCE [LARGE SCALE GENOMIC DNA]</scope>
    <source>
        <strain evidence="2 3">CIP104813</strain>
    </source>
</reference>
<feature type="compositionally biased region" description="Basic and acidic residues" evidence="1">
    <location>
        <begin position="41"/>
        <end position="53"/>
    </location>
</feature>
<dbReference type="Proteomes" id="UP000195981">
    <property type="component" value="Unassembled WGS sequence"/>
</dbReference>
<evidence type="ECO:0000256" key="1">
    <source>
        <dbReference type="SAM" id="MobiDB-lite"/>
    </source>
</evidence>
<keyword evidence="3" id="KW-1185">Reference proteome</keyword>
<name>A0A1X6WZR3_9MICO</name>
<feature type="region of interest" description="Disordered" evidence="1">
    <location>
        <begin position="1"/>
        <end position="66"/>
    </location>
</feature>
<protein>
    <submittedName>
        <fullName evidence="2">Uncharacterized protein</fullName>
    </submittedName>
</protein>